<evidence type="ECO:0000313" key="2">
    <source>
        <dbReference type="Proteomes" id="UP001654554"/>
    </source>
</evidence>
<gene>
    <name evidence="1" type="primary">31</name>
    <name evidence="1" type="ORF">SEA_NICOLE72_31</name>
</gene>
<name>A0ACD4UHR7_9CAUD</name>
<sequence length="959" mass="95711">MAGNTVGSVSVTVEADADDFSSDVESQTAKGMKGVGENLGRLINEGLRQGLQGSLASVAQAAGNTLQSGLGRVGQAVGATLSKALGPNLSASLGGFLSQLTTAQGRMQAFGSLGESIGTRLQSALGPKLSGGLLNLVAGFKSSQAAASSFTGSLGTIGGLARGAFNVAQTAVSGFASAAKSALSGIVSVASSVWEKVKSGASTAFRAIGDSLNSALSSAAKITGTAVAATLGTAMAKGFSRLEAIDTATAKLTGLGHSTESVASIMQSATAAVKGTAYGLGDAASAAAQFAAAGVPLDGMQRSLTILASASSVAGADMNEMTTIFGKVAATGKLNGEVVQQLAERGIPVLSLLAKQYGVTGEEAQKMVSEGKVGFEEFQTVLEGSLGPAAAAMGQSFSGMLKNVGAALGRLGAAFQAPAFEAAKGLFPPIMAAIDQLTSVVGPLATALGERLAPAIDILKNALGSFDLSGFAANLTATDGAANGFLNALAPLSPLLLGIAGAMGPLLGSLPVIGPLFAGITAPVGLLVGALGALLVFKPDTLISGFESIASAVPGMIDGLVGAISTLIPEMVNRIATNLPIFVNGILNVLTAAVPAIIGAIPTLVAAFAQMIPQVITTLMAAIPQLIMGALTLFQGIVQAVVLVIPQIVTSLVTMIPQLATALLSALPQIITAALQLFMGIVQGVIEAVPAIISAVLELLPVLLETVVGMIPDLINAALELFLGIILGLAEAIPSIIAALLDLLPQLISTLIGMIPTLIQGAVTLFTGIVEALPRVIPQIISALIGLAPVMVDALIQLVPQLIQAGVDLISGLVNGLLSAAGQVGETLLNIAKNAVGDFLSFLGINSPSRLMYGAGQDTMQGYINAVDDMADDASKSMLRALTPPPAPALVPNAEALGRVGQDAAVAIANRQATAGTSAPGIPGVPQDIDINVIGDLHPERTARAVADTLAEKVAVVAA</sequence>
<dbReference type="EMBL" id="OR159674">
    <property type="protein sequence ID" value="WKW87068.1"/>
    <property type="molecule type" value="Genomic_DNA"/>
</dbReference>
<evidence type="ECO:0000313" key="1">
    <source>
        <dbReference type="EMBL" id="WKW87068.1"/>
    </source>
</evidence>
<proteinExistence type="predicted"/>
<dbReference type="Proteomes" id="UP001654554">
    <property type="component" value="Segment"/>
</dbReference>
<protein>
    <submittedName>
        <fullName evidence="1">Tape measure protein</fullName>
    </submittedName>
</protein>
<reference evidence="1" key="1">
    <citation type="submission" date="2023-06" db="EMBL/GenBank/DDBJ databases">
        <authorList>
            <person name="Byrum C.A."/>
            <person name="Fullante V.A."/>
            <person name="Ghosh G."/>
            <person name="Ivey A.L."/>
            <person name="Joby C.P."/>
            <person name="Johnson E."/>
            <person name="Kamil H.A."/>
            <person name="Martinez L."/>
            <person name="Tutelo G.A."/>
            <person name="Wilson D."/>
            <person name="Ziegler A.J."/>
            <person name="Garlena R.A."/>
            <person name="Russell D.A."/>
            <person name="Jacobs-Sera D."/>
            <person name="Hatfull G.F."/>
        </authorList>
    </citation>
    <scope>NUCLEOTIDE SEQUENCE</scope>
</reference>
<keyword evidence="2" id="KW-1185">Reference proteome</keyword>
<accession>A0ACD4UHR7</accession>
<organism evidence="1 2">
    <name type="scientific">Microbacterium phage Nicole72</name>
    <dbReference type="NCBI Taxonomy" id="3062838"/>
    <lineage>
        <taxon>Viruses</taxon>
        <taxon>Duplodnaviria</taxon>
        <taxon>Heunggongvirae</taxon>
        <taxon>Uroviricota</taxon>
        <taxon>Caudoviricetes</taxon>
        <taxon>Hodgkinviridae</taxon>
        <taxon>Meganvirus</taxon>
        <taxon>Meganvirus nichole72</taxon>
    </lineage>
</organism>